<name>Q026P4_SOLUE</name>
<gene>
    <name evidence="2" type="ordered locus">Acid_2035</name>
</gene>
<feature type="compositionally biased region" description="Gly residues" evidence="1">
    <location>
        <begin position="881"/>
        <end position="891"/>
    </location>
</feature>
<accession>Q026P4</accession>
<dbReference type="EMBL" id="CP000473">
    <property type="protein sequence ID" value="ABJ83025.1"/>
    <property type="molecule type" value="Genomic_DNA"/>
</dbReference>
<dbReference type="InterPro" id="IPR036278">
    <property type="entry name" value="Sialidase_sf"/>
</dbReference>
<dbReference type="InterPro" id="IPR052025">
    <property type="entry name" value="Xyloglucanase_GH74"/>
</dbReference>
<feature type="compositionally biased region" description="Low complexity" evidence="1">
    <location>
        <begin position="861"/>
        <end position="870"/>
    </location>
</feature>
<dbReference type="InterPro" id="IPR002860">
    <property type="entry name" value="BNR_rpt"/>
</dbReference>
<evidence type="ECO:0008006" key="3">
    <source>
        <dbReference type="Google" id="ProtNLM"/>
    </source>
</evidence>
<dbReference type="PANTHER" id="PTHR43739">
    <property type="entry name" value="XYLOGLUCANASE (EUROFUNG)"/>
    <property type="match status" value="1"/>
</dbReference>
<feature type="compositionally biased region" description="Gly residues" evidence="1">
    <location>
        <begin position="912"/>
        <end position="926"/>
    </location>
</feature>
<sequence length="968" mass="103043" precursor="true">MAARYRSWFSVLSPLCLVALMGFAIFGQPASPAGQYPHGLLSGLRWREVGPMRGGRDYAVAGHADQPDTYYFGSVGGGVWKTVNSGRTWFPISDAGIPIGSIGAIAVAPSNPNVVYVGTGEPDIRAQHSYGIGMFKSADAGKTWTHIGLDATQHIGRVVVDPANPNRVFVAALGSVYAPNPERGVYRSTDGGVTWKKVLSKSGNPDNIGAIDLAIDVKNPRVIYASLWGTRRPPWSVYAPSNLPGGGLYKSTDGGDTWKQLTNGLPTDDFVGKIGVSVSPSNPNRVWAVVDDLGSPIAAPAGGGGGRGPAGPGTGGGVYLSDDAGATWKLVNSENRLWGRGWYFGSITVDPVNPDRAYVINTTTYMTTDAGKTFVPVKGGPGGDDYHQIWINPKNPDRMVLSSDQGTAVSLDGSKTWSSWYNQPTAQIYHVAADNRFPYWLYGAQQDSGGVGVSTWSREGLLSFRNWEPTCLAGESATVIPDPKDGNILYGNGNGRCDQNLNIAVPLGGQLPAPDPNNPNRKTWTLPQVFSQADEALYYANQFVMRSRDRGKNWEKISPDLSRLHPAVPETLDPITARDIDQQMTDRFGVVYTIGPSPLQAATVWVGTDDGLIHVTRDDGKTWNNVTPPDMTSWSKVTQIEAGHFDVETAYASVDRHRINDNKPYIYRTRDGGKTWQNIVAGIPQGAYVNSIKEDTQAKGLLYASTELRVYVSFNDGAQWQPLQNNMPVTSIRDLVVHGDDLAIATHGRGFWVMDQMTALRQIAAQGSQIVSSNAYLFKPGDTYAVRTGSMNGMPMPPEEPQMENPPSGVVAYYWLKSAPAQPLKLELLDAAGAVRSCAASDTPVRPPDTETLTVVASWQQPAQPPSAAAGMHRHALGAPAGRGGGFGRGAGAPPARDACSSNAPPAAPAAGRGGRGGGGGGGRGGAPMLPPGQYTIRLTVDGQTYTQPVTLKPDPRGVPAGATDAGN</sequence>
<dbReference type="OrthoDB" id="501835at2"/>
<organism evidence="2">
    <name type="scientific">Solibacter usitatus (strain Ellin6076)</name>
    <dbReference type="NCBI Taxonomy" id="234267"/>
    <lineage>
        <taxon>Bacteria</taxon>
        <taxon>Pseudomonadati</taxon>
        <taxon>Acidobacteriota</taxon>
        <taxon>Terriglobia</taxon>
        <taxon>Bryobacterales</taxon>
        <taxon>Solibacteraceae</taxon>
        <taxon>Candidatus Solibacter</taxon>
    </lineage>
</organism>
<dbReference type="HOGENOM" id="CLU_004847_0_0_0"/>
<dbReference type="eggNOG" id="COG4409">
    <property type="taxonomic scope" value="Bacteria"/>
</dbReference>
<proteinExistence type="predicted"/>
<dbReference type="GO" id="GO:0010411">
    <property type="term" value="P:xyloglucan metabolic process"/>
    <property type="evidence" value="ECO:0007669"/>
    <property type="project" value="TreeGrafter"/>
</dbReference>
<dbReference type="PANTHER" id="PTHR43739:SF5">
    <property type="entry name" value="EXO-ALPHA-SIALIDASE"/>
    <property type="match status" value="1"/>
</dbReference>
<dbReference type="InterPro" id="IPR015943">
    <property type="entry name" value="WD40/YVTN_repeat-like_dom_sf"/>
</dbReference>
<dbReference type="Pfam" id="PF15899">
    <property type="entry name" value="BNR_6"/>
    <property type="match status" value="1"/>
</dbReference>
<evidence type="ECO:0000256" key="1">
    <source>
        <dbReference type="SAM" id="MobiDB-lite"/>
    </source>
</evidence>
<dbReference type="AlphaFoldDB" id="Q026P4"/>
<dbReference type="KEGG" id="sus:Acid_2035"/>
<feature type="region of interest" description="Disordered" evidence="1">
    <location>
        <begin position="861"/>
        <end position="968"/>
    </location>
</feature>
<protein>
    <recommendedName>
        <fullName evidence="3">Sortilin N-terminal domain-containing protein</fullName>
    </recommendedName>
</protein>
<dbReference type="STRING" id="234267.Acid_2035"/>
<reference evidence="2" key="1">
    <citation type="submission" date="2006-10" db="EMBL/GenBank/DDBJ databases">
        <title>Complete sequence of Solibacter usitatus Ellin6076.</title>
        <authorList>
            <consortium name="US DOE Joint Genome Institute"/>
            <person name="Copeland A."/>
            <person name="Lucas S."/>
            <person name="Lapidus A."/>
            <person name="Barry K."/>
            <person name="Detter J.C."/>
            <person name="Glavina del Rio T."/>
            <person name="Hammon N."/>
            <person name="Israni S."/>
            <person name="Dalin E."/>
            <person name="Tice H."/>
            <person name="Pitluck S."/>
            <person name="Thompson L.S."/>
            <person name="Brettin T."/>
            <person name="Bruce D."/>
            <person name="Han C."/>
            <person name="Tapia R."/>
            <person name="Gilna P."/>
            <person name="Schmutz J."/>
            <person name="Larimer F."/>
            <person name="Land M."/>
            <person name="Hauser L."/>
            <person name="Kyrpides N."/>
            <person name="Mikhailova N."/>
            <person name="Janssen P.H."/>
            <person name="Kuske C.R."/>
            <person name="Richardson P."/>
        </authorList>
    </citation>
    <scope>NUCLEOTIDE SEQUENCE</scope>
    <source>
        <strain evidence="2">Ellin6076</strain>
    </source>
</reference>
<dbReference type="CDD" id="cd15482">
    <property type="entry name" value="Sialidase_non-viral"/>
    <property type="match status" value="3"/>
</dbReference>
<dbReference type="Gene3D" id="2.130.10.10">
    <property type="entry name" value="YVTN repeat-like/Quinoprotein amine dehydrogenase"/>
    <property type="match status" value="5"/>
</dbReference>
<dbReference type="SUPFAM" id="SSF50939">
    <property type="entry name" value="Sialidases"/>
    <property type="match status" value="1"/>
</dbReference>
<dbReference type="SUPFAM" id="SSF110296">
    <property type="entry name" value="Oligoxyloglucan reducing end-specific cellobiohydrolase"/>
    <property type="match status" value="1"/>
</dbReference>
<dbReference type="InParanoid" id="Q026P4"/>
<evidence type="ECO:0000313" key="2">
    <source>
        <dbReference type="EMBL" id="ABJ83025.1"/>
    </source>
</evidence>